<sequence length="154" mass="17503">MKLTTTDHLHTLHRSPLIMAPILLAFYQQLQETQNNILLSYLVLPFVLHESTATYLYRVNDRYSLRTMCSDKTRVAGVHKRIHSLRQVTNTTLMNLVNTGYLIVGDDLIVRATKKTFPPLNGMVQQVASARNLAKLFENSDAPHVYKLLGIAQL</sequence>
<evidence type="ECO:0000313" key="2">
    <source>
        <dbReference type="Proteomes" id="UP000475265"/>
    </source>
</evidence>
<accession>A0A6L5C272</accession>
<dbReference type="AlphaFoldDB" id="A0A6L5C272"/>
<comment type="caution">
    <text evidence="1">The sequence shown here is derived from an EMBL/GenBank/DDBJ whole genome shotgun (WGS) entry which is preliminary data.</text>
</comment>
<dbReference type="Pfam" id="PF20131">
    <property type="entry name" value="MC3"/>
    <property type="match status" value="1"/>
</dbReference>
<proteinExistence type="predicted"/>
<dbReference type="EMBL" id="JAAAXX010000001">
    <property type="protein sequence ID" value="KAF2394753.1"/>
    <property type="molecule type" value="Genomic_DNA"/>
</dbReference>
<evidence type="ECO:0000313" key="1">
    <source>
        <dbReference type="EMBL" id="KAF2394753.1"/>
    </source>
</evidence>
<dbReference type="InterPro" id="IPR045390">
    <property type="entry name" value="ABC-3C_MC3"/>
</dbReference>
<organism evidence="1 2">
    <name type="scientific">Pseudomonas frederiksbergensis</name>
    <dbReference type="NCBI Taxonomy" id="104087"/>
    <lineage>
        <taxon>Bacteria</taxon>
        <taxon>Pseudomonadati</taxon>
        <taxon>Pseudomonadota</taxon>
        <taxon>Gammaproteobacteria</taxon>
        <taxon>Pseudomonadales</taxon>
        <taxon>Pseudomonadaceae</taxon>
        <taxon>Pseudomonas</taxon>
    </lineage>
</organism>
<dbReference type="RefSeq" id="WP_154905330.1">
    <property type="nucleotide sequence ID" value="NZ_JAAAXX010000001.1"/>
</dbReference>
<reference evidence="1 2" key="1">
    <citation type="submission" date="2019-12" db="EMBL/GenBank/DDBJ databases">
        <title>Endophytic bacteria associated with Panax ginseng seedlings.</title>
        <authorList>
            <person name="Park J.M."/>
            <person name="Shin R."/>
            <person name="Jo S.H."/>
        </authorList>
    </citation>
    <scope>NUCLEOTIDE SEQUENCE [LARGE SCALE GENOMIC DNA]</scope>
    <source>
        <strain evidence="1 2">PgKB32</strain>
    </source>
</reference>
<name>A0A6L5C272_9PSED</name>
<protein>
    <submittedName>
        <fullName evidence="1">Uncharacterized protein</fullName>
    </submittedName>
</protein>
<gene>
    <name evidence="1" type="ORF">FX983_02735</name>
</gene>
<dbReference type="Proteomes" id="UP000475265">
    <property type="component" value="Unassembled WGS sequence"/>
</dbReference>